<dbReference type="MGI" id="MGI:96671">
    <property type="gene designation" value="Kcnd1"/>
</dbReference>
<reference evidence="1" key="6">
    <citation type="journal article" date="2002" name="Nature">
        <title>Analysis of the mouse transcriptome based on functional annotation of 60,770 full-length cDNAs.</title>
        <authorList>
            <consortium name="The FANTOM Consortium and the RIKEN Genome Exploration Research Group Phase I and II Team"/>
        </authorList>
    </citation>
    <scope>NUCLEOTIDE SEQUENCE</scope>
    <source>
        <strain evidence="1">C57BL/6J</strain>
        <tissue evidence="1">Whole body</tissue>
    </source>
</reference>
<gene>
    <name evidence="2" type="primary">Kcnd1</name>
</gene>
<sequence>MLWLRGSGCFSQHRDSTNTTTPFPWLAAGSEFPPPVFCWASSKL</sequence>
<accession>Q3V4C3</accession>
<name>Q3V4C3_MOUSE</name>
<dbReference type="AGR" id="MGI:96671"/>
<protein>
    <submittedName>
        <fullName evidence="1">Uncharacterized protein</fullName>
    </submittedName>
</protein>
<reference evidence="1" key="1">
    <citation type="journal article" date="1999" name="Methods Enzymol.">
        <title>High-efficiency full-length cDNA cloning.</title>
        <authorList>
            <person name="Carninci P."/>
            <person name="Hayashizaki Y."/>
        </authorList>
    </citation>
    <scope>NUCLEOTIDE SEQUENCE</scope>
    <source>
        <strain evidence="1">C57BL/6J</strain>
        <tissue evidence="1">Whole body</tissue>
    </source>
</reference>
<reference evidence="1" key="2">
    <citation type="journal article" date="2000" name="Genome Res.">
        <title>Normalization and subtraction of cap-trapper-selected cDNAs to prepare full-length cDNA libraries for rapid discovery of new genes.</title>
        <authorList>
            <person name="Carninci P."/>
            <person name="Shibata Y."/>
            <person name="Hayatsu N."/>
            <person name="Sugahara Y."/>
            <person name="Shibata K."/>
            <person name="Itoh M."/>
            <person name="Konno H."/>
            <person name="Okazaki Y."/>
            <person name="Muramatsu M."/>
            <person name="Hayashizaki Y."/>
        </authorList>
    </citation>
    <scope>NUCLEOTIDE SEQUENCE</scope>
    <source>
        <strain evidence="1">C57BL/6J</strain>
        <tissue evidence="1">Whole body</tissue>
    </source>
</reference>
<reference evidence="1" key="3">
    <citation type="journal article" date="2000" name="Genome Res.">
        <title>RIKEN integrated sequence analysis (RISA) system--384-format sequencing pipeline with 384 multicapillary sequencer.</title>
        <authorList>
            <person name="Shibata K."/>
            <person name="Itoh M."/>
            <person name="Aizawa K."/>
            <person name="Nagaoka S."/>
            <person name="Sasaki N."/>
            <person name="Carninci P."/>
            <person name="Konno H."/>
            <person name="Akiyama J."/>
            <person name="Nishi K."/>
            <person name="Kitsunai T."/>
            <person name="Tashiro H."/>
            <person name="Itoh M."/>
            <person name="Sumi N."/>
            <person name="Ishii Y."/>
            <person name="Nakamura S."/>
            <person name="Hazama M."/>
            <person name="Nishine T."/>
            <person name="Harada A."/>
            <person name="Yamamoto R."/>
            <person name="Matsumoto H."/>
            <person name="Sakaguchi S."/>
            <person name="Ikegami T."/>
            <person name="Kashiwagi K."/>
            <person name="Fujiwake S."/>
            <person name="Inoue K."/>
            <person name="Togawa Y."/>
            <person name="Izawa M."/>
            <person name="Ohara E."/>
            <person name="Watahiki M."/>
            <person name="Yoneda Y."/>
            <person name="Ishikawa T."/>
            <person name="Ozawa K."/>
            <person name="Tanaka T."/>
            <person name="Matsuura S."/>
            <person name="Kawai J."/>
            <person name="Okazaki Y."/>
            <person name="Muramatsu M."/>
            <person name="Inoue Y."/>
            <person name="Kira A."/>
            <person name="Hayashizaki Y."/>
        </authorList>
    </citation>
    <scope>NUCLEOTIDE SEQUENCE</scope>
    <source>
        <strain evidence="1">C57BL/6J</strain>
        <tissue evidence="1">Whole body</tissue>
    </source>
</reference>
<proteinExistence type="evidence at transcript level"/>
<reference evidence="1" key="7">
    <citation type="journal article" date="2005" name="Science">
        <title>The Transcriptional Landscape of the Mammalian Genome.</title>
        <authorList>
            <consortium name="The FANTOM Consortium"/>
            <consortium name="Riken Genome Exploration Research Group and Genome Science Group (Genome Network Project Core Group)"/>
        </authorList>
    </citation>
    <scope>NUCLEOTIDE SEQUENCE</scope>
    <source>
        <strain evidence="1">C57BL/6J</strain>
        <tissue evidence="1">Whole body</tissue>
    </source>
</reference>
<dbReference type="AlphaFoldDB" id="Q3V4C3"/>
<organism evidence="1">
    <name type="scientific">Mus musculus</name>
    <name type="common">Mouse</name>
    <dbReference type="NCBI Taxonomy" id="10090"/>
    <lineage>
        <taxon>Eukaryota</taxon>
        <taxon>Metazoa</taxon>
        <taxon>Chordata</taxon>
        <taxon>Craniata</taxon>
        <taxon>Vertebrata</taxon>
        <taxon>Euteleostomi</taxon>
        <taxon>Mammalia</taxon>
        <taxon>Eutheria</taxon>
        <taxon>Euarchontoglires</taxon>
        <taxon>Glires</taxon>
        <taxon>Rodentia</taxon>
        <taxon>Myomorpha</taxon>
        <taxon>Muroidea</taxon>
        <taxon>Muridae</taxon>
        <taxon>Murinae</taxon>
        <taxon>Mus</taxon>
        <taxon>Mus</taxon>
    </lineage>
</organism>
<reference evidence="1" key="5">
    <citation type="journal article" date="2001" name="Nature">
        <title>Functional annotation of a full-length mouse cDNA collection.</title>
        <authorList>
            <consortium name="The RIKEN Genome Exploration Research Group Phase II Team and the FANTOM Consortium"/>
        </authorList>
    </citation>
    <scope>NUCLEOTIDE SEQUENCE</scope>
    <source>
        <strain evidence="1">C57BL/6J</strain>
        <tissue evidence="1">Whole body</tissue>
    </source>
</reference>
<reference evidence="1" key="8">
    <citation type="journal article" date="2005" name="Science">
        <title>Antisense Transcription in the Mammalian Transcriptome.</title>
        <authorList>
            <consortium name="RIKEN Genome Exploration Research Group and Genome Science Group (Genome Network Project Core Group) and the FANTOM Consortium"/>
        </authorList>
    </citation>
    <scope>NUCLEOTIDE SEQUENCE</scope>
    <source>
        <strain evidence="1">C57BL/6J</strain>
        <tissue evidence="1">Whole body</tissue>
    </source>
</reference>
<reference evidence="1" key="4">
    <citation type="submission" date="2000-07" db="EMBL/GenBank/DDBJ databases">
        <authorList>
            <person name="Adachi J."/>
            <person name="Aizawa K."/>
            <person name="Akahira S."/>
            <person name="Akimura T."/>
            <person name="Arai A."/>
            <person name="Aono H."/>
            <person name="Arakawa T."/>
            <person name="Bono H."/>
            <person name="Carninci P."/>
            <person name="Fukuda S."/>
            <person name="Fukunishi Y."/>
            <person name="Furuno M."/>
            <person name="Hanagaki T."/>
            <person name="Hara A."/>
            <person name="Hayatsu N."/>
            <person name="Hiramoto K."/>
            <person name="Hiraoka T."/>
            <person name="Hori F."/>
            <person name="Imotani K."/>
            <person name="Ishii Y."/>
            <person name="Itoh M."/>
            <person name="Izawa M."/>
            <person name="Kasukawa T."/>
            <person name="Kato H."/>
            <person name="Kawai J."/>
            <person name="Kojima Y."/>
            <person name="Konno H."/>
            <person name="Kouda M."/>
            <person name="Koya S."/>
            <person name="Kurihara C."/>
            <person name="Matsuyama T."/>
            <person name="Miyazaki A."/>
            <person name="Nishi K."/>
            <person name="Nomura K."/>
            <person name="Numazaki R."/>
            <person name="Ohno M."/>
            <person name="Okazaki Y."/>
            <person name="Okido T."/>
            <person name="Owa C."/>
            <person name="Saito H."/>
            <person name="Saito R."/>
            <person name="Sakai C."/>
            <person name="Sakai K."/>
            <person name="Sano H."/>
            <person name="Sasaki D."/>
            <person name="Shibata K."/>
            <person name="Shibata Y."/>
            <person name="Shinagawa A."/>
            <person name="Shiraki T."/>
            <person name="Sogabe Y."/>
            <person name="Suzuki H."/>
            <person name="Tagami M."/>
            <person name="Tagawa A."/>
            <person name="Takahashi F."/>
            <person name="Tanaka T."/>
            <person name="Tejima Y."/>
            <person name="Toya T."/>
            <person name="Yamamura T."/>
            <person name="Yasunishi A."/>
            <person name="Yoshida K."/>
            <person name="Yoshino M."/>
            <person name="Muramatsu M."/>
            <person name="Hayashizaki Y."/>
        </authorList>
    </citation>
    <scope>NUCLEOTIDE SEQUENCE</scope>
    <source>
        <strain evidence="1">C57BL/6J</strain>
        <tissue evidence="1">Whole body</tissue>
    </source>
</reference>
<dbReference type="EMBL" id="AK004144">
    <property type="protein sequence ID" value="BAE43162.1"/>
    <property type="molecule type" value="mRNA"/>
</dbReference>
<evidence type="ECO:0000313" key="2">
    <source>
        <dbReference type="MGI" id="MGI:96671"/>
    </source>
</evidence>
<evidence type="ECO:0000313" key="1">
    <source>
        <dbReference type="EMBL" id="BAE43162.1"/>
    </source>
</evidence>